<dbReference type="GO" id="GO:0009432">
    <property type="term" value="P:SOS response"/>
    <property type="evidence" value="ECO:0007669"/>
    <property type="project" value="UniProtKB-KW"/>
</dbReference>
<comment type="similarity">
    <text evidence="1 7">Belongs to the peptidase S24 family.</text>
</comment>
<dbReference type="Pfam" id="PF00717">
    <property type="entry name" value="Peptidase_S24"/>
    <property type="match status" value="1"/>
</dbReference>
<dbReference type="InterPro" id="IPR015927">
    <property type="entry name" value="Peptidase_S24_S26A/B/C"/>
</dbReference>
<evidence type="ECO:0000256" key="5">
    <source>
        <dbReference type="ARBA" id="ARBA00023204"/>
    </source>
</evidence>
<dbReference type="PRINTS" id="PR00726">
    <property type="entry name" value="LEXASERPTASE"/>
</dbReference>
<dbReference type="InterPro" id="IPR036286">
    <property type="entry name" value="LexA/Signal_pep-like_sf"/>
</dbReference>
<dbReference type="Gene3D" id="2.10.109.10">
    <property type="entry name" value="Umud Fragment, subunit A"/>
    <property type="match status" value="1"/>
</dbReference>
<evidence type="ECO:0000256" key="1">
    <source>
        <dbReference type="ARBA" id="ARBA00007484"/>
    </source>
</evidence>
<evidence type="ECO:0000256" key="7">
    <source>
        <dbReference type="RuleBase" id="RU003991"/>
    </source>
</evidence>
<dbReference type="CDD" id="cd06529">
    <property type="entry name" value="S24_LexA-like"/>
    <property type="match status" value="1"/>
</dbReference>
<evidence type="ECO:0000256" key="4">
    <source>
        <dbReference type="ARBA" id="ARBA00022813"/>
    </source>
</evidence>
<protein>
    <submittedName>
        <fullName evidence="9">SOS-response transcriptional repressor</fullName>
    </submittedName>
</protein>
<gene>
    <name evidence="9" type="primary">LexA</name>
</gene>
<dbReference type="NCBIfam" id="NF007621">
    <property type="entry name" value="PRK10276.1"/>
    <property type="match status" value="1"/>
</dbReference>
<organism evidence="9">
    <name type="scientific">uncultured Bacteroidota bacterium</name>
    <dbReference type="NCBI Taxonomy" id="152509"/>
    <lineage>
        <taxon>Bacteria</taxon>
        <taxon>Pseudomonadati</taxon>
        <taxon>Bacteroidota</taxon>
        <taxon>environmental samples</taxon>
    </lineage>
</organism>
<reference evidence="9" key="1">
    <citation type="journal article" date="2005" name="Environ. Microbiol.">
        <title>Novel hydrolase diversity retrieved from a metagenome library of bovine rumen microflora.</title>
        <authorList>
            <person name="Ferrer M."/>
            <person name="Golyshina O.V."/>
            <person name="Chernikova T.N."/>
            <person name="Khachane A.N."/>
            <person name="Reyes-Duarte D."/>
            <person name="Santos V.A.P.M.D."/>
            <person name="Strompl C."/>
            <person name="Elborough K."/>
            <person name="Jarvis G."/>
            <person name="Neef A."/>
            <person name="Yakimov M.M."/>
            <person name="Timmis K.N."/>
            <person name="Golyshin P.N."/>
        </authorList>
    </citation>
    <scope>NUCLEOTIDE SEQUENCE</scope>
</reference>
<accession>Q2YI98</accession>
<dbReference type="AlphaFoldDB" id="Q2YI98"/>
<keyword evidence="2" id="KW-0227">DNA damage</keyword>
<dbReference type="InterPro" id="IPR006197">
    <property type="entry name" value="Peptidase_S24_LexA"/>
</dbReference>
<dbReference type="GO" id="GO:0003677">
    <property type="term" value="F:DNA binding"/>
    <property type="evidence" value="ECO:0007669"/>
    <property type="project" value="InterPro"/>
</dbReference>
<keyword evidence="4 7" id="KW-0068">Autocatalytic cleavage</keyword>
<proteinExistence type="inferred from homology"/>
<dbReference type="GO" id="GO:0016787">
    <property type="term" value="F:hydrolase activity"/>
    <property type="evidence" value="ECO:0007669"/>
    <property type="project" value="UniProtKB-KW"/>
</dbReference>
<dbReference type="PANTHER" id="PTHR33516:SF2">
    <property type="entry name" value="LEXA REPRESSOR-RELATED"/>
    <property type="match status" value="1"/>
</dbReference>
<evidence type="ECO:0000259" key="8">
    <source>
        <dbReference type="Pfam" id="PF00717"/>
    </source>
</evidence>
<dbReference type="EMBL" id="AM049992">
    <property type="protein sequence ID" value="CAJ18231.1"/>
    <property type="molecule type" value="Genomic_DNA"/>
</dbReference>
<keyword evidence="3 7" id="KW-0378">Hydrolase</keyword>
<keyword evidence="5" id="KW-0234">DNA repair</keyword>
<feature type="domain" description="Peptidase S24/S26A/S26B/S26C" evidence="8">
    <location>
        <begin position="22"/>
        <end position="137"/>
    </location>
</feature>
<sequence>MKSIKLIKSEFAEKLDLLIAPEIKAGFPSPAEDYLHDSLDFNRDLIRHPEATFYGRVDGDSMVDAGICDGDIAVIDRSVEPQHNDVIVAYVNGEFTIKYLDLSHKEEGFIELRPANQNFKPIRIDANDKFEVWGVVVWTIKNWKR</sequence>
<dbReference type="GO" id="GO:0006355">
    <property type="term" value="P:regulation of DNA-templated transcription"/>
    <property type="evidence" value="ECO:0007669"/>
    <property type="project" value="InterPro"/>
</dbReference>
<evidence type="ECO:0000313" key="9">
    <source>
        <dbReference type="EMBL" id="CAJ18231.1"/>
    </source>
</evidence>
<dbReference type="GO" id="GO:0006281">
    <property type="term" value="P:DNA repair"/>
    <property type="evidence" value="ECO:0007669"/>
    <property type="project" value="UniProtKB-KW"/>
</dbReference>
<dbReference type="PANTHER" id="PTHR33516">
    <property type="entry name" value="LEXA REPRESSOR"/>
    <property type="match status" value="1"/>
</dbReference>
<evidence type="ECO:0000256" key="6">
    <source>
        <dbReference type="ARBA" id="ARBA00023236"/>
    </source>
</evidence>
<dbReference type="SUPFAM" id="SSF51306">
    <property type="entry name" value="LexA/Signal peptidase"/>
    <property type="match status" value="1"/>
</dbReference>
<dbReference type="InterPro" id="IPR039418">
    <property type="entry name" value="LexA-like"/>
</dbReference>
<evidence type="ECO:0000256" key="3">
    <source>
        <dbReference type="ARBA" id="ARBA00022801"/>
    </source>
</evidence>
<evidence type="ECO:0000256" key="2">
    <source>
        <dbReference type="ARBA" id="ARBA00022763"/>
    </source>
</evidence>
<name>Q2YI98_9BACT</name>
<keyword evidence="6" id="KW-0742">SOS response</keyword>
<dbReference type="InterPro" id="IPR050077">
    <property type="entry name" value="LexA_repressor"/>
</dbReference>
<dbReference type="MEROPS" id="S24.003"/>